<dbReference type="Proteomes" id="UP000483078">
    <property type="component" value="Unassembled WGS sequence"/>
</dbReference>
<accession>A0A7C9LBJ9</accession>
<proteinExistence type="predicted"/>
<dbReference type="RefSeq" id="WP_273250073.1">
    <property type="nucleotide sequence ID" value="NZ_VENJ01000017.1"/>
</dbReference>
<dbReference type="Gene3D" id="3.40.140.80">
    <property type="match status" value="1"/>
</dbReference>
<organism evidence="3 4">
    <name type="scientific">Sediminimonas qiaohouensis</name>
    <dbReference type="NCBI Taxonomy" id="552061"/>
    <lineage>
        <taxon>Bacteria</taxon>
        <taxon>Pseudomonadati</taxon>
        <taxon>Pseudomonadota</taxon>
        <taxon>Alphaproteobacteria</taxon>
        <taxon>Rhodobacterales</taxon>
        <taxon>Roseobacteraceae</taxon>
        <taxon>Sediminimonas</taxon>
    </lineage>
</organism>
<comment type="caution">
    <text evidence="3">The sequence shown here is derived from an EMBL/GenBank/DDBJ whole genome shotgun (WGS) entry which is preliminary data.</text>
</comment>
<dbReference type="InterPro" id="IPR010415">
    <property type="entry name" value="LpxI_C"/>
</dbReference>
<dbReference type="InterPro" id="IPR041255">
    <property type="entry name" value="LpxI_N"/>
</dbReference>
<dbReference type="Pfam" id="PF17930">
    <property type="entry name" value="LpxI_N"/>
    <property type="match status" value="1"/>
</dbReference>
<dbReference type="Pfam" id="PF06230">
    <property type="entry name" value="LpxI_C"/>
    <property type="match status" value="1"/>
</dbReference>
<dbReference type="Gene3D" id="3.40.50.20">
    <property type="match status" value="1"/>
</dbReference>
<evidence type="ECO:0000313" key="4">
    <source>
        <dbReference type="Proteomes" id="UP000483078"/>
    </source>
</evidence>
<reference evidence="3 4" key="1">
    <citation type="submission" date="2019-06" db="EMBL/GenBank/DDBJ databases">
        <title>Enrichment of Autotrophic Halophilic Microorganisms from Red Sea Brine Pool Using Microbial Electrosynthesis System.</title>
        <authorList>
            <person name="Alqahtani M.F."/>
            <person name="Bajracharya S."/>
            <person name="Katuri K.P."/>
            <person name="Ali M."/>
            <person name="Saikaly P.E."/>
        </authorList>
    </citation>
    <scope>NUCLEOTIDE SEQUENCE [LARGE SCALE GENOMIC DNA]</scope>
    <source>
        <strain evidence="3">MES6</strain>
    </source>
</reference>
<dbReference type="InterPro" id="IPR053174">
    <property type="entry name" value="LpxI"/>
</dbReference>
<gene>
    <name evidence="3" type="ORF">FH759_11280</name>
</gene>
<dbReference type="PANTHER" id="PTHR39962:SF1">
    <property type="entry name" value="LPXI FAMILY PROTEIN"/>
    <property type="match status" value="1"/>
</dbReference>
<feature type="domain" description="LpxI N-terminal" evidence="2">
    <location>
        <begin position="4"/>
        <end position="127"/>
    </location>
</feature>
<name>A0A7C9LBJ9_9RHOB</name>
<feature type="domain" description="LpxI C-terminal" evidence="1">
    <location>
        <begin position="131"/>
        <end position="266"/>
    </location>
</feature>
<dbReference type="PANTHER" id="PTHR39962">
    <property type="entry name" value="BLL4848 PROTEIN"/>
    <property type="match status" value="1"/>
</dbReference>
<evidence type="ECO:0000259" key="2">
    <source>
        <dbReference type="Pfam" id="PF17930"/>
    </source>
</evidence>
<dbReference type="EMBL" id="VENJ01000017">
    <property type="protein sequence ID" value="MTJ05257.1"/>
    <property type="molecule type" value="Genomic_DNA"/>
</dbReference>
<evidence type="ECO:0000259" key="1">
    <source>
        <dbReference type="Pfam" id="PF06230"/>
    </source>
</evidence>
<evidence type="ECO:0000313" key="3">
    <source>
        <dbReference type="EMBL" id="MTJ05257.1"/>
    </source>
</evidence>
<dbReference type="AlphaFoldDB" id="A0A7C9LBJ9"/>
<sequence length="270" mass="28331">MAGRLAILAGGGALPVALARACPDALRVVFDGVAHDLAPPTHMHRFERLGALFDWLHQQGVERVVMAGSMTRPPLDPAAFDAEMQTIAPRLVAAMQEGDDGLLRFIVSLFEERGFAVEGAYEILPDLTAAEGPIAGPSPHAGIARDAARAASILAALSPLDLGQACVVEGGQCLGVETLQGTDFLLDCTARTPEALRAPVGQRGLLMKAAKRGQDLRVDMPAIGPDTAAHLARAGLAGAVIEAGRVMILERERAIEAFAQAGLFLIARRL</sequence>
<dbReference type="InterPro" id="IPR043167">
    <property type="entry name" value="LpxI_C_sf"/>
</dbReference>
<protein>
    <submittedName>
        <fullName evidence="3">LpxI family protein</fullName>
    </submittedName>
</protein>